<keyword evidence="2" id="KW-0808">Transferase</keyword>
<dbReference type="EMBL" id="QGNW01000035">
    <property type="protein sequence ID" value="RVX10138.1"/>
    <property type="molecule type" value="Genomic_DNA"/>
</dbReference>
<dbReference type="Proteomes" id="UP000288805">
    <property type="component" value="Unassembled WGS sequence"/>
</dbReference>
<keyword evidence="1" id="KW-0472">Membrane</keyword>
<accession>A0A438JME3</accession>
<dbReference type="AlphaFoldDB" id="A0A438JME3"/>
<keyword evidence="1" id="KW-0812">Transmembrane</keyword>
<dbReference type="GO" id="GO:0016740">
    <property type="term" value="F:transferase activity"/>
    <property type="evidence" value="ECO:0007669"/>
    <property type="project" value="UniProtKB-KW"/>
</dbReference>
<comment type="caution">
    <text evidence="2">The sequence shown here is derived from an EMBL/GenBank/DDBJ whole genome shotgun (WGS) entry which is preliminary data.</text>
</comment>
<organism evidence="2 3">
    <name type="scientific">Vitis vinifera</name>
    <name type="common">Grape</name>
    <dbReference type="NCBI Taxonomy" id="29760"/>
    <lineage>
        <taxon>Eukaryota</taxon>
        <taxon>Viridiplantae</taxon>
        <taxon>Streptophyta</taxon>
        <taxon>Embryophyta</taxon>
        <taxon>Tracheophyta</taxon>
        <taxon>Spermatophyta</taxon>
        <taxon>Magnoliopsida</taxon>
        <taxon>eudicotyledons</taxon>
        <taxon>Gunneridae</taxon>
        <taxon>Pentapetalae</taxon>
        <taxon>rosids</taxon>
        <taxon>Vitales</taxon>
        <taxon>Vitaceae</taxon>
        <taxon>Viteae</taxon>
        <taxon>Vitis</taxon>
    </lineage>
</organism>
<keyword evidence="1" id="KW-1133">Transmembrane helix</keyword>
<protein>
    <submittedName>
        <fullName evidence="2">Dolichyl-diphosphooligosaccharide--protein glycosyltransferase subunit STT3A</fullName>
    </submittedName>
</protein>
<evidence type="ECO:0000313" key="3">
    <source>
        <dbReference type="Proteomes" id="UP000288805"/>
    </source>
</evidence>
<reference evidence="2 3" key="1">
    <citation type="journal article" date="2018" name="PLoS Genet.">
        <title>Population sequencing reveals clonal diversity and ancestral inbreeding in the grapevine cultivar Chardonnay.</title>
        <authorList>
            <person name="Roach M.J."/>
            <person name="Johnson D.L."/>
            <person name="Bohlmann J."/>
            <person name="van Vuuren H.J."/>
            <person name="Jones S.J."/>
            <person name="Pretorius I.S."/>
            <person name="Schmidt S.A."/>
            <person name="Borneman A.R."/>
        </authorList>
    </citation>
    <scope>NUCLEOTIDE SEQUENCE [LARGE SCALE GENOMIC DNA]</scope>
    <source>
        <strain evidence="3">cv. Chardonnay</strain>
        <tissue evidence="2">Leaf</tissue>
    </source>
</reference>
<gene>
    <name evidence="2" type="primary">STT3A_5</name>
    <name evidence="2" type="ORF">CK203_016283</name>
</gene>
<feature type="transmembrane region" description="Helical" evidence="1">
    <location>
        <begin position="12"/>
        <end position="33"/>
    </location>
</feature>
<sequence>MPLYASLESSSGPPMVFCYCCLGTTLMAFRYYLSGLQTMPLYASLESSSGPPMVFCYCCLGTTLMAFRYYLSGLQSIPSCGSLHSSSGPPMVFCYCSLGTTLRALRYCLSGFQFLGLVGYPSDDINKFLWMVRIGGGVFPHIKEPDYLVSCWLLVIWILSMSPLGSYCWCIVGTLVSSFVPFEIPNICLDWQ</sequence>
<proteinExistence type="predicted"/>
<feature type="transmembrane region" description="Helical" evidence="1">
    <location>
        <begin position="147"/>
        <end position="172"/>
    </location>
</feature>
<evidence type="ECO:0000256" key="1">
    <source>
        <dbReference type="SAM" id="Phobius"/>
    </source>
</evidence>
<dbReference type="UniPathway" id="UPA00378"/>
<evidence type="ECO:0000313" key="2">
    <source>
        <dbReference type="EMBL" id="RVX10138.1"/>
    </source>
</evidence>
<name>A0A438JME3_VITVI</name>